<dbReference type="InterPro" id="IPR014722">
    <property type="entry name" value="Rib_uL2_dom2"/>
</dbReference>
<name>A0A1F8GUQ2_9BACT</name>
<evidence type="ECO:0000256" key="4">
    <source>
        <dbReference type="ARBA" id="ARBA00035206"/>
    </source>
</evidence>
<reference evidence="7 8" key="1">
    <citation type="journal article" date="2016" name="Nat. Commun.">
        <title>Thousands of microbial genomes shed light on interconnected biogeochemical processes in an aquifer system.</title>
        <authorList>
            <person name="Anantharaman K."/>
            <person name="Brown C.T."/>
            <person name="Hug L.A."/>
            <person name="Sharon I."/>
            <person name="Castelle C.J."/>
            <person name="Probst A.J."/>
            <person name="Thomas B.C."/>
            <person name="Singh A."/>
            <person name="Wilkins M.J."/>
            <person name="Karaoz U."/>
            <person name="Brodie E.L."/>
            <person name="Williams K.H."/>
            <person name="Hubbard S.S."/>
            <person name="Banfield J.F."/>
        </authorList>
    </citation>
    <scope>NUCLEOTIDE SEQUENCE [LARGE SCALE GENOMIC DNA]</scope>
</reference>
<dbReference type="Proteomes" id="UP000179047">
    <property type="component" value="Unassembled WGS sequence"/>
</dbReference>
<comment type="function">
    <text evidence="5">One of two assembly initiator proteins, it binds directly to the 5'-end of the 23S rRNA, where it nucleates assembly of the 50S subunit.</text>
</comment>
<comment type="subunit">
    <text evidence="5">Part of the 50S ribosomal subunit.</text>
</comment>
<dbReference type="GO" id="GO:0003735">
    <property type="term" value="F:structural constituent of ribosome"/>
    <property type="evidence" value="ECO:0007669"/>
    <property type="project" value="InterPro"/>
</dbReference>
<feature type="domain" description="Large ribosomal subunit protein uL24 C-terminal" evidence="6">
    <location>
        <begin position="48"/>
        <end position="111"/>
    </location>
</feature>
<keyword evidence="3 5" id="KW-0687">Ribonucleoprotein</keyword>
<keyword evidence="2 5" id="KW-0689">Ribosomal protein</keyword>
<keyword evidence="5" id="KW-0699">rRNA-binding</keyword>
<sequence>MNIKKGDNVIMLQGKDRGKQAKAVRVLRVMVGSKRHPVQQTKVIVEGLNTVKRHQRARQQGQVGQILTKERPVDISNVQLVCPKCSKPTRVSRRMAGNVKVRVCKKCNSEI</sequence>
<evidence type="ECO:0000313" key="8">
    <source>
        <dbReference type="Proteomes" id="UP000179047"/>
    </source>
</evidence>
<dbReference type="Pfam" id="PF17136">
    <property type="entry name" value="ribosomal_L24"/>
    <property type="match status" value="1"/>
</dbReference>
<dbReference type="SUPFAM" id="SSF50104">
    <property type="entry name" value="Translation proteins SH3-like domain"/>
    <property type="match status" value="1"/>
</dbReference>
<dbReference type="EMBL" id="MGKP01000009">
    <property type="protein sequence ID" value="OGN29154.1"/>
    <property type="molecule type" value="Genomic_DNA"/>
</dbReference>
<dbReference type="AlphaFoldDB" id="A0A1F8GUQ2"/>
<dbReference type="HAMAP" id="MF_01326_B">
    <property type="entry name" value="Ribosomal_uL24_B"/>
    <property type="match status" value="1"/>
</dbReference>
<evidence type="ECO:0000259" key="6">
    <source>
        <dbReference type="Pfam" id="PF17136"/>
    </source>
</evidence>
<protein>
    <recommendedName>
        <fullName evidence="4 5">Large ribosomal subunit protein uL24</fullName>
    </recommendedName>
</protein>
<dbReference type="InterPro" id="IPR008991">
    <property type="entry name" value="Translation_prot_SH3-like_sf"/>
</dbReference>
<evidence type="ECO:0000256" key="3">
    <source>
        <dbReference type="ARBA" id="ARBA00023274"/>
    </source>
</evidence>
<dbReference type="InterPro" id="IPR041988">
    <property type="entry name" value="Ribosomal_uL24_KOW"/>
</dbReference>
<keyword evidence="5" id="KW-0694">RNA-binding</keyword>
<evidence type="ECO:0000256" key="1">
    <source>
        <dbReference type="ARBA" id="ARBA00010618"/>
    </source>
</evidence>
<dbReference type="NCBIfam" id="TIGR01079">
    <property type="entry name" value="rplX_bact"/>
    <property type="match status" value="1"/>
</dbReference>
<proteinExistence type="inferred from homology"/>
<dbReference type="InterPro" id="IPR057264">
    <property type="entry name" value="Ribosomal_uL24_C"/>
</dbReference>
<dbReference type="InterPro" id="IPR003256">
    <property type="entry name" value="Ribosomal_uL24"/>
</dbReference>
<comment type="caution">
    <text evidence="7">The sequence shown here is derived from an EMBL/GenBank/DDBJ whole genome shotgun (WGS) entry which is preliminary data.</text>
</comment>
<evidence type="ECO:0000256" key="2">
    <source>
        <dbReference type="ARBA" id="ARBA00022980"/>
    </source>
</evidence>
<evidence type="ECO:0000313" key="7">
    <source>
        <dbReference type="EMBL" id="OGN29154.1"/>
    </source>
</evidence>
<evidence type="ECO:0000256" key="5">
    <source>
        <dbReference type="HAMAP-Rule" id="MF_01326"/>
    </source>
</evidence>
<dbReference type="STRING" id="1802701.A3A33_02745"/>
<dbReference type="GO" id="GO:1990904">
    <property type="term" value="C:ribonucleoprotein complex"/>
    <property type="evidence" value="ECO:0007669"/>
    <property type="project" value="UniProtKB-KW"/>
</dbReference>
<comment type="similarity">
    <text evidence="1 5">Belongs to the universal ribosomal protein uL24 family.</text>
</comment>
<dbReference type="GO" id="GO:0006412">
    <property type="term" value="P:translation"/>
    <property type="evidence" value="ECO:0007669"/>
    <property type="project" value="UniProtKB-UniRule"/>
</dbReference>
<organism evidence="7 8">
    <name type="scientific">Candidatus Yanofskybacteria bacterium RIFCSPLOWO2_01_FULL_49_25</name>
    <dbReference type="NCBI Taxonomy" id="1802701"/>
    <lineage>
        <taxon>Bacteria</taxon>
        <taxon>Candidatus Yanofskyibacteriota</taxon>
    </lineage>
</organism>
<dbReference type="GO" id="GO:0005840">
    <property type="term" value="C:ribosome"/>
    <property type="evidence" value="ECO:0007669"/>
    <property type="project" value="UniProtKB-KW"/>
</dbReference>
<comment type="function">
    <text evidence="5">One of the proteins that surrounds the polypeptide exit tunnel on the outside of the subunit.</text>
</comment>
<accession>A0A1F8GUQ2</accession>
<dbReference type="CDD" id="cd00065">
    <property type="entry name" value="FYVE_like_SF"/>
    <property type="match status" value="1"/>
</dbReference>
<dbReference type="Gene3D" id="2.30.30.30">
    <property type="match status" value="1"/>
</dbReference>
<dbReference type="GO" id="GO:0019843">
    <property type="term" value="F:rRNA binding"/>
    <property type="evidence" value="ECO:0007669"/>
    <property type="project" value="UniProtKB-UniRule"/>
</dbReference>
<dbReference type="PANTHER" id="PTHR12903">
    <property type="entry name" value="MITOCHONDRIAL RIBOSOMAL PROTEIN L24"/>
    <property type="match status" value="1"/>
</dbReference>
<gene>
    <name evidence="5" type="primary">rplX</name>
    <name evidence="7" type="ORF">A3A33_02745</name>
</gene>
<dbReference type="CDD" id="cd06089">
    <property type="entry name" value="KOW_RPL26"/>
    <property type="match status" value="1"/>
</dbReference>